<dbReference type="Proteomes" id="UP000479710">
    <property type="component" value="Unassembled WGS sequence"/>
</dbReference>
<proteinExistence type="predicted"/>
<gene>
    <name evidence="1" type="ORF">E2562_005297</name>
</gene>
<keyword evidence="2" id="KW-1185">Reference proteome</keyword>
<evidence type="ECO:0000313" key="2">
    <source>
        <dbReference type="Proteomes" id="UP000479710"/>
    </source>
</evidence>
<dbReference type="EMBL" id="SPHZ02000003">
    <property type="protein sequence ID" value="KAF0923338.1"/>
    <property type="molecule type" value="Genomic_DNA"/>
</dbReference>
<dbReference type="OrthoDB" id="10507925at2759"/>
<accession>A0A6G1EEX5</accession>
<reference evidence="1 2" key="1">
    <citation type="submission" date="2019-11" db="EMBL/GenBank/DDBJ databases">
        <title>Whole genome sequence of Oryza granulata.</title>
        <authorList>
            <person name="Li W."/>
        </authorList>
    </citation>
    <scope>NUCLEOTIDE SEQUENCE [LARGE SCALE GENOMIC DNA]</scope>
    <source>
        <strain evidence="2">cv. Menghai</strain>
        <tissue evidence="1">Leaf</tissue>
    </source>
</reference>
<protein>
    <submittedName>
        <fullName evidence="1">Uncharacterized protein</fullName>
    </submittedName>
</protein>
<name>A0A6G1EEX5_9ORYZ</name>
<evidence type="ECO:0000313" key="1">
    <source>
        <dbReference type="EMBL" id="KAF0923338.1"/>
    </source>
</evidence>
<comment type="caution">
    <text evidence="1">The sequence shown here is derived from an EMBL/GenBank/DDBJ whole genome shotgun (WGS) entry which is preliminary data.</text>
</comment>
<dbReference type="AlphaFoldDB" id="A0A6G1EEX5"/>
<organism evidence="1 2">
    <name type="scientific">Oryza meyeriana var. granulata</name>
    <dbReference type="NCBI Taxonomy" id="110450"/>
    <lineage>
        <taxon>Eukaryota</taxon>
        <taxon>Viridiplantae</taxon>
        <taxon>Streptophyta</taxon>
        <taxon>Embryophyta</taxon>
        <taxon>Tracheophyta</taxon>
        <taxon>Spermatophyta</taxon>
        <taxon>Magnoliopsida</taxon>
        <taxon>Liliopsida</taxon>
        <taxon>Poales</taxon>
        <taxon>Poaceae</taxon>
        <taxon>BOP clade</taxon>
        <taxon>Oryzoideae</taxon>
        <taxon>Oryzeae</taxon>
        <taxon>Oryzinae</taxon>
        <taxon>Oryza</taxon>
        <taxon>Oryza meyeriana</taxon>
    </lineage>
</organism>
<sequence>MAGSGRPPAAQKILQSLRPPLSFAASSRSPFVAPNNYHRFPSPAAAGSTGAFGSGGIGAGIAGSGDIEEGLVIRMPSSCRNRG</sequence>